<evidence type="ECO:0000313" key="8">
    <source>
        <dbReference type="EMBL" id="MTW05642.1"/>
    </source>
</evidence>
<dbReference type="PANTHER" id="PTHR43133:SF25">
    <property type="entry name" value="RNA POLYMERASE SIGMA FACTOR RFAY-RELATED"/>
    <property type="match status" value="1"/>
</dbReference>
<name>A0A6L6Q8U8_9BURK</name>
<dbReference type="GO" id="GO:0003677">
    <property type="term" value="F:DNA binding"/>
    <property type="evidence" value="ECO:0007669"/>
    <property type="project" value="UniProtKB-KW"/>
</dbReference>
<sequence length="164" mass="18197">MEQLMLGCLPSLRRYARALTGDATSADDLVQDTLARAWERSTSWSGMGDIRPWLFSIMHNLRMDLARKPALSTVPIDDDALAIADNQRPPDSLALRDLDNALRKLSDDHREVLLLVGLEDMSYAQVAEVLGCPVGSVMSRLSRARANLRTLLETGADQPLRVVR</sequence>
<dbReference type="Gene3D" id="1.10.1740.10">
    <property type="match status" value="1"/>
</dbReference>
<dbReference type="AlphaFoldDB" id="A0A6L6Q8U8"/>
<dbReference type="InterPro" id="IPR013324">
    <property type="entry name" value="RNA_pol_sigma_r3/r4-like"/>
</dbReference>
<evidence type="ECO:0000256" key="4">
    <source>
        <dbReference type="ARBA" id="ARBA00023125"/>
    </source>
</evidence>
<dbReference type="GO" id="GO:0016987">
    <property type="term" value="F:sigma factor activity"/>
    <property type="evidence" value="ECO:0007669"/>
    <property type="project" value="UniProtKB-KW"/>
</dbReference>
<dbReference type="Pfam" id="PF22029">
    <property type="entry name" value="PhyR_sigma2"/>
    <property type="match status" value="1"/>
</dbReference>
<evidence type="ECO:0000259" key="6">
    <source>
        <dbReference type="Pfam" id="PF08281"/>
    </source>
</evidence>
<dbReference type="InterPro" id="IPR036388">
    <property type="entry name" value="WH-like_DNA-bd_sf"/>
</dbReference>
<organism evidence="8 9">
    <name type="scientific">Pseudoduganella ginsengisoli</name>
    <dbReference type="NCBI Taxonomy" id="1462440"/>
    <lineage>
        <taxon>Bacteria</taxon>
        <taxon>Pseudomonadati</taxon>
        <taxon>Pseudomonadota</taxon>
        <taxon>Betaproteobacteria</taxon>
        <taxon>Burkholderiales</taxon>
        <taxon>Oxalobacteraceae</taxon>
        <taxon>Telluria group</taxon>
        <taxon>Pseudoduganella</taxon>
    </lineage>
</organism>
<feature type="domain" description="PhyR sigma2" evidence="7">
    <location>
        <begin position="8"/>
        <end position="59"/>
    </location>
</feature>
<keyword evidence="5" id="KW-0804">Transcription</keyword>
<keyword evidence="9" id="KW-1185">Reference proteome</keyword>
<dbReference type="SUPFAM" id="SSF88659">
    <property type="entry name" value="Sigma3 and sigma4 domains of RNA polymerase sigma factors"/>
    <property type="match status" value="1"/>
</dbReference>
<protein>
    <submittedName>
        <fullName evidence="8">Sigma-70 family RNA polymerase sigma factor</fullName>
    </submittedName>
</protein>
<gene>
    <name evidence="8" type="ORF">GM668_26545</name>
</gene>
<dbReference type="SUPFAM" id="SSF88946">
    <property type="entry name" value="Sigma2 domain of RNA polymerase sigma factors"/>
    <property type="match status" value="1"/>
</dbReference>
<dbReference type="Pfam" id="PF08281">
    <property type="entry name" value="Sigma70_r4_2"/>
    <property type="match status" value="1"/>
</dbReference>
<evidence type="ECO:0000256" key="5">
    <source>
        <dbReference type="ARBA" id="ARBA00023163"/>
    </source>
</evidence>
<dbReference type="InterPro" id="IPR013325">
    <property type="entry name" value="RNA_pol_sigma_r2"/>
</dbReference>
<evidence type="ECO:0000256" key="2">
    <source>
        <dbReference type="ARBA" id="ARBA00023015"/>
    </source>
</evidence>
<evidence type="ECO:0000256" key="3">
    <source>
        <dbReference type="ARBA" id="ARBA00023082"/>
    </source>
</evidence>
<dbReference type="OrthoDB" id="9797134at2"/>
<dbReference type="InterPro" id="IPR014284">
    <property type="entry name" value="RNA_pol_sigma-70_dom"/>
</dbReference>
<evidence type="ECO:0000259" key="7">
    <source>
        <dbReference type="Pfam" id="PF22029"/>
    </source>
</evidence>
<dbReference type="Proteomes" id="UP000484015">
    <property type="component" value="Unassembled WGS sequence"/>
</dbReference>
<dbReference type="PANTHER" id="PTHR43133">
    <property type="entry name" value="RNA POLYMERASE ECF-TYPE SIGMA FACTO"/>
    <property type="match status" value="1"/>
</dbReference>
<reference evidence="8 9" key="1">
    <citation type="submission" date="2019-11" db="EMBL/GenBank/DDBJ databases">
        <title>Type strains purchased from KCTC, JCM and DSMZ.</title>
        <authorList>
            <person name="Lu H."/>
        </authorList>
    </citation>
    <scope>NUCLEOTIDE SEQUENCE [LARGE SCALE GENOMIC DNA]</scope>
    <source>
        <strain evidence="8 9">KCTC 42409</strain>
    </source>
</reference>
<evidence type="ECO:0000313" key="9">
    <source>
        <dbReference type="Proteomes" id="UP000484015"/>
    </source>
</evidence>
<dbReference type="InterPro" id="IPR053866">
    <property type="entry name" value="PhyR_sigma2"/>
</dbReference>
<comment type="similarity">
    <text evidence="1">Belongs to the sigma-70 factor family. ECF subfamily.</text>
</comment>
<dbReference type="InterPro" id="IPR039425">
    <property type="entry name" value="RNA_pol_sigma-70-like"/>
</dbReference>
<proteinExistence type="inferred from homology"/>
<feature type="domain" description="RNA polymerase sigma factor 70 region 4 type 2" evidence="6">
    <location>
        <begin position="96"/>
        <end position="148"/>
    </location>
</feature>
<dbReference type="EMBL" id="WNLA01000027">
    <property type="protein sequence ID" value="MTW05642.1"/>
    <property type="molecule type" value="Genomic_DNA"/>
</dbReference>
<dbReference type="InterPro" id="IPR000838">
    <property type="entry name" value="RNA_pol_sigma70_ECF_CS"/>
</dbReference>
<evidence type="ECO:0000256" key="1">
    <source>
        <dbReference type="ARBA" id="ARBA00010641"/>
    </source>
</evidence>
<dbReference type="Gene3D" id="1.10.10.10">
    <property type="entry name" value="Winged helix-like DNA-binding domain superfamily/Winged helix DNA-binding domain"/>
    <property type="match status" value="1"/>
</dbReference>
<dbReference type="NCBIfam" id="TIGR02937">
    <property type="entry name" value="sigma70-ECF"/>
    <property type="match status" value="1"/>
</dbReference>
<dbReference type="CDD" id="cd06171">
    <property type="entry name" value="Sigma70_r4"/>
    <property type="match status" value="1"/>
</dbReference>
<keyword evidence="4" id="KW-0238">DNA-binding</keyword>
<dbReference type="PROSITE" id="PS01063">
    <property type="entry name" value="SIGMA70_ECF"/>
    <property type="match status" value="1"/>
</dbReference>
<dbReference type="InterPro" id="IPR013249">
    <property type="entry name" value="RNA_pol_sigma70_r4_t2"/>
</dbReference>
<keyword evidence="2" id="KW-0805">Transcription regulation</keyword>
<comment type="caution">
    <text evidence="8">The sequence shown here is derived from an EMBL/GenBank/DDBJ whole genome shotgun (WGS) entry which is preliminary data.</text>
</comment>
<dbReference type="GO" id="GO:0006352">
    <property type="term" value="P:DNA-templated transcription initiation"/>
    <property type="evidence" value="ECO:0007669"/>
    <property type="project" value="InterPro"/>
</dbReference>
<accession>A0A6L6Q8U8</accession>
<keyword evidence="3" id="KW-0731">Sigma factor</keyword>